<feature type="signal peptide" evidence="4">
    <location>
        <begin position="1"/>
        <end position="39"/>
    </location>
</feature>
<evidence type="ECO:0000259" key="6">
    <source>
        <dbReference type="PROSITE" id="PS52009"/>
    </source>
</evidence>
<dbReference type="PROSITE" id="PS52009">
    <property type="entry name" value="GH84"/>
    <property type="match status" value="1"/>
</dbReference>
<reference evidence="8" key="1">
    <citation type="journal article" date="2015" name="J. Biotechnol.">
        <title>Complete genome sequence of Streptomyces ambofaciens ATCC 23877, the spiramycin producer.</title>
        <authorList>
            <person name="Thibessard A."/>
            <person name="Haas D."/>
            <person name="Gerbaud C."/>
            <person name="Aigle B."/>
            <person name="Lautru S."/>
            <person name="Pernodet J.L."/>
            <person name="Leblond P."/>
        </authorList>
    </citation>
    <scope>NUCLEOTIDE SEQUENCE [LARGE SCALE GENOMIC DNA]</scope>
    <source>
        <strain evidence="8">ATCC 23877 / 3486 / DSM 40053 / JCM 4204 / NBRC 12836 / NRRL B-2516</strain>
    </source>
</reference>
<dbReference type="InterPro" id="IPR029018">
    <property type="entry name" value="Hex-like_dom2"/>
</dbReference>
<feature type="active site" description="Proton donor" evidence="3">
    <location>
        <position position="316"/>
    </location>
</feature>
<dbReference type="Gene3D" id="2.60.120.260">
    <property type="entry name" value="Galactose-binding domain-like"/>
    <property type="match status" value="1"/>
</dbReference>
<gene>
    <name evidence="7" type="ORF">SAM23877_1062</name>
</gene>
<dbReference type="GO" id="GO:0005975">
    <property type="term" value="P:carbohydrate metabolic process"/>
    <property type="evidence" value="ECO:0007669"/>
    <property type="project" value="UniProtKB-ARBA"/>
</dbReference>
<evidence type="ECO:0000256" key="1">
    <source>
        <dbReference type="ARBA" id="ARBA00022801"/>
    </source>
</evidence>
<dbReference type="InterPro" id="IPR017853">
    <property type="entry name" value="GH"/>
</dbReference>
<dbReference type="Proteomes" id="UP000061018">
    <property type="component" value="Chromosome"/>
</dbReference>
<dbReference type="InterPro" id="IPR000421">
    <property type="entry name" value="FA58C"/>
</dbReference>
<dbReference type="InterPro" id="IPR051822">
    <property type="entry name" value="Glycosyl_Hydrolase_84"/>
</dbReference>
<dbReference type="SUPFAM" id="SSF49785">
    <property type="entry name" value="Galactose-binding domain-like"/>
    <property type="match status" value="1"/>
</dbReference>
<dbReference type="AlphaFoldDB" id="A0A0K2AMH9"/>
<dbReference type="Gene3D" id="1.20.58.460">
    <property type="entry name" value="Hyaluronidase post-catalytic domain-like"/>
    <property type="match status" value="1"/>
</dbReference>
<dbReference type="Pfam" id="PF21774">
    <property type="entry name" value="NagJ_C"/>
    <property type="match status" value="1"/>
</dbReference>
<dbReference type="GO" id="GO:0015929">
    <property type="term" value="F:hexosaminidase activity"/>
    <property type="evidence" value="ECO:0007669"/>
    <property type="project" value="UniProtKB-ARBA"/>
</dbReference>
<evidence type="ECO:0000256" key="3">
    <source>
        <dbReference type="PROSITE-ProRule" id="PRU01353"/>
    </source>
</evidence>
<dbReference type="PANTHER" id="PTHR13170:SF16">
    <property type="entry name" value="PROTEIN O-GLCNACASE"/>
    <property type="match status" value="1"/>
</dbReference>
<dbReference type="Gene3D" id="3.20.20.80">
    <property type="entry name" value="Glycosidases"/>
    <property type="match status" value="1"/>
</dbReference>
<dbReference type="InterPro" id="IPR008979">
    <property type="entry name" value="Galactose-bd-like_sf"/>
</dbReference>
<feature type="domain" description="F5/8 type C" evidence="5">
    <location>
        <begin position="667"/>
        <end position="806"/>
    </location>
</feature>
<dbReference type="STRING" id="1889.SAM40697_0930"/>
<dbReference type="InterPro" id="IPR049019">
    <property type="entry name" value="NagJ-like_helical"/>
</dbReference>
<evidence type="ECO:0000256" key="2">
    <source>
        <dbReference type="ARBA" id="ARBA00023295"/>
    </source>
</evidence>
<dbReference type="Pfam" id="PF02838">
    <property type="entry name" value="Glyco_hydro_20b"/>
    <property type="match status" value="1"/>
</dbReference>
<dbReference type="EMBL" id="CP012382">
    <property type="protein sequence ID" value="AKZ54111.1"/>
    <property type="molecule type" value="Genomic_DNA"/>
</dbReference>
<dbReference type="SUPFAM" id="SSF140657">
    <property type="entry name" value="Hyaluronidase post-catalytic domain-like"/>
    <property type="match status" value="1"/>
</dbReference>
<keyword evidence="2 3" id="KW-0326">Glycosidase</keyword>
<sequence length="809" mass="87560">MVQTMLGVFMGRSANTAAALGMCFALASTMMLGAPPTSAAEAAPRAAPALPPVSPAPQSLTRAGDDVRVTGRMVVVADEDTDDTARDRLVRELRTHGAHRVDVVAPGEVPRASAGLLTVRLGPAERPDIAAALGGTAVPERAEGYALSVAGTGHGSRITLGGRDAAGQFYAVQTLRQLFVRAGGTAWKVAGARVSDFPSMPLRGTIEGFYGQPWTHAERLDQMDFYGDVKANTYIYAPKDDPYHRGKWREPYPADKLSELGELVRRATANHVRFTFAVSPGESICYSDAADREALKAKLQALYDLGTRAFSLPLDDISYTRWNCASDEETYGEPGRGAAARAQVDLLNDVQRTFVATHEGARPLQMVPTEYGDLTDTAYKQTLREALDPAVEVMWTGTDVVPPSITTEQADKASALFGRKVFVWDNYPVNDFGNTSGRLLLAPYDKREAGLSEHLSGIVANPMNQPYASKVAVFGTADFTWNDRAYDAGGNWRAAMSYLAGGDRKATDALLVLGDLEHLAPTFGATPWQPQAPELARRTGAFWQAWDRGDRDEAVRALRTYASAVEKAPATIRDRSVDEGFTVDAAPWLDATELWGRAMVTMLDALDARQAGDEEASDRLLAASHALQRQARAVRVDPPRNSWGRVQPKVGDGVLDTFLVQADVRLRLWDAAGGGENLALKGRASASSVEQDLERLAPGHVNDGLPGTRWASGYADDEWVQVELAAPARVSAVTLAWESACAREYTVRTSRDGVDWKTASTQRPDDCGDDVVRLSGDESVRFVRVQGVERRTTWGYSIHEMGVYGAPAS</sequence>
<dbReference type="PANTHER" id="PTHR13170">
    <property type="entry name" value="O-GLCNACASE"/>
    <property type="match status" value="1"/>
</dbReference>
<evidence type="ECO:0000313" key="8">
    <source>
        <dbReference type="Proteomes" id="UP000061018"/>
    </source>
</evidence>
<dbReference type="InterPro" id="IPR011496">
    <property type="entry name" value="O-GlcNAcase_cat"/>
</dbReference>
<keyword evidence="1 3" id="KW-0378">Hydrolase</keyword>
<protein>
    <submittedName>
        <fullName evidence="7">Putative hyaluronidase</fullName>
    </submittedName>
</protein>
<dbReference type="Pfam" id="PF00754">
    <property type="entry name" value="F5_F8_type_C"/>
    <property type="match status" value="1"/>
</dbReference>
<feature type="chain" id="PRO_5005473532" evidence="4">
    <location>
        <begin position="40"/>
        <end position="809"/>
    </location>
</feature>
<comment type="similarity">
    <text evidence="3">Belongs to the glycosyl hydrolase 84 family.</text>
</comment>
<accession>A0A0K2AMH9</accession>
<evidence type="ECO:0000313" key="7">
    <source>
        <dbReference type="EMBL" id="AKZ54111.1"/>
    </source>
</evidence>
<dbReference type="SUPFAM" id="SSF55545">
    <property type="entry name" value="beta-N-acetylhexosaminidase-like domain"/>
    <property type="match status" value="1"/>
</dbReference>
<dbReference type="SUPFAM" id="SSF51445">
    <property type="entry name" value="(Trans)glycosidases"/>
    <property type="match status" value="1"/>
</dbReference>
<dbReference type="GO" id="GO:1901135">
    <property type="term" value="P:carbohydrate derivative metabolic process"/>
    <property type="evidence" value="ECO:0007669"/>
    <property type="project" value="UniProtKB-ARBA"/>
</dbReference>
<proteinExistence type="inferred from homology"/>
<evidence type="ECO:0000259" key="5">
    <source>
        <dbReference type="PROSITE" id="PS50022"/>
    </source>
</evidence>
<dbReference type="PROSITE" id="PS50022">
    <property type="entry name" value="FA58C_3"/>
    <property type="match status" value="1"/>
</dbReference>
<dbReference type="Gene3D" id="3.30.379.10">
    <property type="entry name" value="Chitobiase/beta-hexosaminidase domain 2-like"/>
    <property type="match status" value="1"/>
</dbReference>
<dbReference type="InterPro" id="IPR015882">
    <property type="entry name" value="HEX_bac_N"/>
</dbReference>
<organism evidence="7 8">
    <name type="scientific">Streptomyces ambofaciens (strain ATCC 23877 / 3486 / DSM 40053 / JCM 4204 / NBRC 12836 / NRRL B-2516)</name>
    <dbReference type="NCBI Taxonomy" id="278992"/>
    <lineage>
        <taxon>Bacteria</taxon>
        <taxon>Bacillati</taxon>
        <taxon>Actinomycetota</taxon>
        <taxon>Actinomycetes</taxon>
        <taxon>Kitasatosporales</taxon>
        <taxon>Streptomycetaceae</taxon>
        <taxon>Streptomyces</taxon>
    </lineage>
</organism>
<keyword evidence="4" id="KW-0732">Signal</keyword>
<dbReference type="KEGG" id="samb:SAM23877_1062"/>
<name>A0A0K2AMH9_STRA7</name>
<evidence type="ECO:0000256" key="4">
    <source>
        <dbReference type="SAM" id="SignalP"/>
    </source>
</evidence>
<dbReference type="Pfam" id="PF07555">
    <property type="entry name" value="NAGidase"/>
    <property type="match status" value="1"/>
</dbReference>
<feature type="domain" description="GH84" evidence="6">
    <location>
        <begin position="201"/>
        <end position="484"/>
    </location>
</feature>